<dbReference type="OrthoDB" id="5395056at2759"/>
<dbReference type="RefSeq" id="XP_024547876.1">
    <property type="nucleotide sequence ID" value="XM_024692102.1"/>
</dbReference>
<evidence type="ECO:0000313" key="2">
    <source>
        <dbReference type="Proteomes" id="UP000001798"/>
    </source>
</evidence>
<gene>
    <name evidence="1" type="ORF">BCIN_03g06880</name>
</gene>
<name>A0A384JDB0_BOTFB</name>
<evidence type="ECO:0000313" key="1">
    <source>
        <dbReference type="EMBL" id="ATZ48470.1"/>
    </source>
</evidence>
<accession>A0A384JDB0</accession>
<dbReference type="GeneID" id="5436068"/>
<keyword evidence="2" id="KW-1185">Reference proteome</keyword>
<dbReference type="VEuPathDB" id="FungiDB:Bcin03g06880"/>
<dbReference type="KEGG" id="bfu:BCIN_03g06880"/>
<organism evidence="1 2">
    <name type="scientific">Botryotinia fuckeliana (strain B05.10)</name>
    <name type="common">Noble rot fungus</name>
    <name type="synonym">Botrytis cinerea</name>
    <dbReference type="NCBI Taxonomy" id="332648"/>
    <lineage>
        <taxon>Eukaryota</taxon>
        <taxon>Fungi</taxon>
        <taxon>Dikarya</taxon>
        <taxon>Ascomycota</taxon>
        <taxon>Pezizomycotina</taxon>
        <taxon>Leotiomycetes</taxon>
        <taxon>Helotiales</taxon>
        <taxon>Sclerotiniaceae</taxon>
        <taxon>Botrytis</taxon>
    </lineage>
</organism>
<reference evidence="1 2" key="2">
    <citation type="journal article" date="2012" name="Eukaryot. Cell">
        <title>Genome update of Botrytis cinerea strains B05.10 and T4.</title>
        <authorList>
            <person name="Staats M."/>
            <person name="van Kan J.A."/>
        </authorList>
    </citation>
    <scope>NUCLEOTIDE SEQUENCE [LARGE SCALE GENOMIC DNA]</scope>
    <source>
        <strain evidence="1 2">B05.10</strain>
    </source>
</reference>
<reference evidence="1 2" key="3">
    <citation type="journal article" date="2017" name="Mol. Plant Pathol.">
        <title>A gapless genome sequence of the fungus Botrytis cinerea.</title>
        <authorList>
            <person name="Van Kan J.A."/>
            <person name="Stassen J.H."/>
            <person name="Mosbach A."/>
            <person name="Van Der Lee T.A."/>
            <person name="Faino L."/>
            <person name="Farmer A.D."/>
            <person name="Papasotiriou D.G."/>
            <person name="Zhou S."/>
            <person name="Seidl M.F."/>
            <person name="Cottam E."/>
            <person name="Edel D."/>
            <person name="Hahn M."/>
            <person name="Schwartz D.C."/>
            <person name="Dietrich R.A."/>
            <person name="Widdison S."/>
            <person name="Scalliet G."/>
        </authorList>
    </citation>
    <scope>NUCLEOTIDE SEQUENCE [LARGE SCALE GENOMIC DNA]</scope>
    <source>
        <strain evidence="1 2">B05.10</strain>
    </source>
</reference>
<proteinExistence type="predicted"/>
<sequence>MHRQLVSPSEIFRYLQELQEWFHSERPWPAHIVEELYLQRKAIRNRSVRFPDGRERRITAMIQLPGNDTVQSVMEGDDHYGVAGWLHKRIMSSQPIILGTCKLGNETLVGLFTCNADDFDGIVTPTSLLEYEFGDNLWLHLEPNDTFFCVRRTNEIPSPLSISKANEILGESSNSEISNQVLNVEATGTQLEIYGAWSPRLLRNGILGVGEDGKSWETKPLNSASKYFWLSQGFEDRDDEGS</sequence>
<dbReference type="Proteomes" id="UP000001798">
    <property type="component" value="Chromosome 3"/>
</dbReference>
<protein>
    <submittedName>
        <fullName evidence="1">Uncharacterized protein</fullName>
    </submittedName>
</protein>
<dbReference type="AlphaFoldDB" id="A0A384JDB0"/>
<reference evidence="1 2" key="1">
    <citation type="journal article" date="2011" name="PLoS Genet.">
        <title>Genomic analysis of the necrotrophic fungal pathogens Sclerotinia sclerotiorum and Botrytis cinerea.</title>
        <authorList>
            <person name="Amselem J."/>
            <person name="Cuomo C.A."/>
            <person name="van Kan J.A."/>
            <person name="Viaud M."/>
            <person name="Benito E.P."/>
            <person name="Couloux A."/>
            <person name="Coutinho P.M."/>
            <person name="de Vries R.P."/>
            <person name="Dyer P.S."/>
            <person name="Fillinger S."/>
            <person name="Fournier E."/>
            <person name="Gout L."/>
            <person name="Hahn M."/>
            <person name="Kohn L."/>
            <person name="Lapalu N."/>
            <person name="Plummer K.M."/>
            <person name="Pradier J.M."/>
            <person name="Quevillon E."/>
            <person name="Sharon A."/>
            <person name="Simon A."/>
            <person name="ten Have A."/>
            <person name="Tudzynski B."/>
            <person name="Tudzynski P."/>
            <person name="Wincker P."/>
            <person name="Andrew M."/>
            <person name="Anthouard V."/>
            <person name="Beever R.E."/>
            <person name="Beffa R."/>
            <person name="Benoit I."/>
            <person name="Bouzid O."/>
            <person name="Brault B."/>
            <person name="Chen Z."/>
            <person name="Choquer M."/>
            <person name="Collemare J."/>
            <person name="Cotton P."/>
            <person name="Danchin E.G."/>
            <person name="Da Silva C."/>
            <person name="Gautier A."/>
            <person name="Giraud C."/>
            <person name="Giraud T."/>
            <person name="Gonzalez C."/>
            <person name="Grossetete S."/>
            <person name="Guldener U."/>
            <person name="Henrissat B."/>
            <person name="Howlett B.J."/>
            <person name="Kodira C."/>
            <person name="Kretschmer M."/>
            <person name="Lappartient A."/>
            <person name="Leroch M."/>
            <person name="Levis C."/>
            <person name="Mauceli E."/>
            <person name="Neuveglise C."/>
            <person name="Oeser B."/>
            <person name="Pearson M."/>
            <person name="Poulain J."/>
            <person name="Poussereau N."/>
            <person name="Quesneville H."/>
            <person name="Rascle C."/>
            <person name="Schumacher J."/>
            <person name="Segurens B."/>
            <person name="Sexton A."/>
            <person name="Silva E."/>
            <person name="Sirven C."/>
            <person name="Soanes D.M."/>
            <person name="Talbot N.J."/>
            <person name="Templeton M."/>
            <person name="Yandava C."/>
            <person name="Yarden O."/>
            <person name="Zeng Q."/>
            <person name="Rollins J.A."/>
            <person name="Lebrun M.H."/>
            <person name="Dickman M."/>
        </authorList>
    </citation>
    <scope>NUCLEOTIDE SEQUENCE [LARGE SCALE GENOMIC DNA]</scope>
    <source>
        <strain evidence="1 2">B05.10</strain>
    </source>
</reference>
<dbReference type="EMBL" id="CP009807">
    <property type="protein sequence ID" value="ATZ48470.1"/>
    <property type="molecule type" value="Genomic_DNA"/>
</dbReference>